<organism evidence="2 3">
    <name type="scientific">Candidatus Avibacteroides avistercoris</name>
    <dbReference type="NCBI Taxonomy" id="2840690"/>
    <lineage>
        <taxon>Bacteria</taxon>
        <taxon>Pseudomonadati</taxon>
        <taxon>Bacteroidota</taxon>
        <taxon>Bacteroidia</taxon>
        <taxon>Bacteroidales</taxon>
        <taxon>Bacteroidaceae</taxon>
        <taxon>Bacteroidaceae incertae sedis</taxon>
        <taxon>Candidatus Avibacteroides</taxon>
    </lineage>
</organism>
<evidence type="ECO:0000313" key="2">
    <source>
        <dbReference type="EMBL" id="HJD53073.1"/>
    </source>
</evidence>
<feature type="transmembrane region" description="Helical" evidence="1">
    <location>
        <begin position="104"/>
        <end position="130"/>
    </location>
</feature>
<feature type="transmembrane region" description="Helical" evidence="1">
    <location>
        <begin position="454"/>
        <end position="473"/>
    </location>
</feature>
<evidence type="ECO:0008006" key="4">
    <source>
        <dbReference type="Google" id="ProtNLM"/>
    </source>
</evidence>
<feature type="transmembrane region" description="Helical" evidence="1">
    <location>
        <begin position="384"/>
        <end position="404"/>
    </location>
</feature>
<evidence type="ECO:0000256" key="1">
    <source>
        <dbReference type="SAM" id="Phobius"/>
    </source>
</evidence>
<dbReference type="Proteomes" id="UP000787625">
    <property type="component" value="Unassembled WGS sequence"/>
</dbReference>
<feature type="transmembrane region" description="Helical" evidence="1">
    <location>
        <begin position="64"/>
        <end position="83"/>
    </location>
</feature>
<protein>
    <recommendedName>
        <fullName evidence="4">Transmembrane protein</fullName>
    </recommendedName>
</protein>
<feature type="transmembrane region" description="Helical" evidence="1">
    <location>
        <begin position="353"/>
        <end position="372"/>
    </location>
</feature>
<feature type="transmembrane region" description="Helical" evidence="1">
    <location>
        <begin position="425"/>
        <end position="448"/>
    </location>
</feature>
<keyword evidence="1" id="KW-0812">Transmembrane</keyword>
<dbReference type="AlphaFoldDB" id="A0A9D2UIP1"/>
<dbReference type="EMBL" id="DWUP01000105">
    <property type="protein sequence ID" value="HJD53073.1"/>
    <property type="molecule type" value="Genomic_DNA"/>
</dbReference>
<comment type="caution">
    <text evidence="2">The sequence shown here is derived from an EMBL/GenBank/DDBJ whole genome shotgun (WGS) entry which is preliminary data.</text>
</comment>
<keyword evidence="1" id="KW-1133">Transmembrane helix</keyword>
<reference evidence="2" key="2">
    <citation type="submission" date="2021-04" db="EMBL/GenBank/DDBJ databases">
        <authorList>
            <person name="Gilroy R."/>
        </authorList>
    </citation>
    <scope>NUCLEOTIDE SEQUENCE</scope>
    <source>
        <strain evidence="2">MalCec1-1739</strain>
    </source>
</reference>
<dbReference type="Pfam" id="PF18940">
    <property type="entry name" value="DUF5687"/>
    <property type="match status" value="1"/>
</dbReference>
<gene>
    <name evidence="2" type="ORF">IAA93_05055</name>
</gene>
<accession>A0A9D2UIP1</accession>
<dbReference type="InterPro" id="IPR043742">
    <property type="entry name" value="DUF5687"/>
</dbReference>
<feature type="transmembrane region" description="Helical" evidence="1">
    <location>
        <begin position="136"/>
        <end position="159"/>
    </location>
</feature>
<keyword evidence="1" id="KW-0472">Membrane</keyword>
<feature type="transmembrane region" description="Helical" evidence="1">
    <location>
        <begin position="171"/>
        <end position="191"/>
    </location>
</feature>
<name>A0A9D2UIP1_9BACT</name>
<feature type="transmembrane region" description="Helical" evidence="1">
    <location>
        <begin position="285"/>
        <end position="304"/>
    </location>
</feature>
<feature type="transmembrane region" description="Helical" evidence="1">
    <location>
        <begin position="211"/>
        <end position="232"/>
    </location>
</feature>
<feature type="transmembrane region" description="Helical" evidence="1">
    <location>
        <begin position="28"/>
        <end position="52"/>
    </location>
</feature>
<sequence>MITIDLIRHRYLEYRRNPQFYGNTLAKVMMYFAGLMFAGYLLLFGFITPSMFGDLFPAYEPYHIIGKWFAVVLAVDMAVRFMYQKSPSSGIKPYYLLPINRRRLVNLLMLGNVASLYNLMWLCYAVPFAAISVTRFYGFGGFMSFVCAFMLLILFNNLLFITFRVLINRSVWFVVLPVVVYLGMIVAVAVSDGVVAPLFVTLGDEMASHGWMVSAALLPLLALMWLAAYRLVSSVLRQELAATSAVEGRARVTDYSFFDRFGDVGAYMKLEMKMVMRNKNCRTQFILGLVVIAMFVGLLFAGAYETTFMHSFALVYVFSVFGIMILSMTMSYEGNYIDCLLVREVSILTLLKAKYYLQCLFAVLPLLAVIPLMVDGSVAPGTCLALYLFTCGAIFPLVLQLAVYNKRSASLNETVNVKSSNVTGINTLITMVALFVPSLLLTLLDALLDQLMTNLVLAVMGLAGMMTSGRWLGNIYGRFNKRKYENLEGFRATR</sequence>
<evidence type="ECO:0000313" key="3">
    <source>
        <dbReference type="Proteomes" id="UP000787625"/>
    </source>
</evidence>
<feature type="transmembrane region" description="Helical" evidence="1">
    <location>
        <begin position="310"/>
        <end position="332"/>
    </location>
</feature>
<reference evidence="2" key="1">
    <citation type="journal article" date="2021" name="PeerJ">
        <title>Extensive microbial diversity within the chicken gut microbiome revealed by metagenomics and culture.</title>
        <authorList>
            <person name="Gilroy R."/>
            <person name="Ravi A."/>
            <person name="Getino M."/>
            <person name="Pursley I."/>
            <person name="Horton D.L."/>
            <person name="Alikhan N.F."/>
            <person name="Baker D."/>
            <person name="Gharbi K."/>
            <person name="Hall N."/>
            <person name="Watson M."/>
            <person name="Adriaenssens E.M."/>
            <person name="Foster-Nyarko E."/>
            <person name="Jarju S."/>
            <person name="Secka A."/>
            <person name="Antonio M."/>
            <person name="Oren A."/>
            <person name="Chaudhuri R.R."/>
            <person name="La Ragione R."/>
            <person name="Hildebrand F."/>
            <person name="Pallen M.J."/>
        </authorList>
    </citation>
    <scope>NUCLEOTIDE SEQUENCE</scope>
    <source>
        <strain evidence="2">MalCec1-1739</strain>
    </source>
</reference>
<proteinExistence type="predicted"/>